<keyword evidence="4" id="KW-0808">Transferase</keyword>
<keyword evidence="5" id="KW-0521">NADP</keyword>
<keyword evidence="6" id="KW-0511">Multifunctional enzyme</keyword>
<dbReference type="Gene3D" id="3.10.129.110">
    <property type="entry name" value="Polyketide synthase dehydratase"/>
    <property type="match status" value="1"/>
</dbReference>
<feature type="domain" description="PKS/mFAS DH" evidence="11">
    <location>
        <begin position="979"/>
        <end position="1263"/>
    </location>
</feature>
<dbReference type="GO" id="GO:0006633">
    <property type="term" value="P:fatty acid biosynthetic process"/>
    <property type="evidence" value="ECO:0007669"/>
    <property type="project" value="InterPro"/>
</dbReference>
<dbReference type="InterPro" id="IPR049900">
    <property type="entry name" value="PKS_mFAS_DH"/>
</dbReference>
<keyword evidence="7" id="KW-0012">Acyltransferase</keyword>
<evidence type="ECO:0000256" key="2">
    <source>
        <dbReference type="ARBA" id="ARBA00022553"/>
    </source>
</evidence>
<dbReference type="Gene3D" id="3.90.180.10">
    <property type="entry name" value="Medium-chain alcohol dehydrogenases, catalytic domain"/>
    <property type="match status" value="1"/>
</dbReference>
<dbReference type="SUPFAM" id="SSF52151">
    <property type="entry name" value="FabD/lysophospholipase-like"/>
    <property type="match status" value="1"/>
</dbReference>
<dbReference type="InterPro" id="IPR036291">
    <property type="entry name" value="NAD(P)-bd_dom_sf"/>
</dbReference>
<feature type="domain" description="Carrier" evidence="9">
    <location>
        <begin position="2445"/>
        <end position="2520"/>
    </location>
</feature>
<dbReference type="GO" id="GO:0031177">
    <property type="term" value="F:phosphopantetheine binding"/>
    <property type="evidence" value="ECO:0007669"/>
    <property type="project" value="InterPro"/>
</dbReference>
<reference evidence="12 13" key="1">
    <citation type="submission" date="2019-08" db="EMBL/GenBank/DDBJ databases">
        <title>The genome sequence of a newly discovered highly antifungal drug resistant Aspergillus species, Aspergillus tanneri NIH 1004.</title>
        <authorList>
            <person name="Mounaud S."/>
            <person name="Singh I."/>
            <person name="Joardar V."/>
            <person name="Pakala S."/>
            <person name="Pakala S."/>
            <person name="Venepally P."/>
            <person name="Chung J.K."/>
            <person name="Losada L."/>
            <person name="Nierman W.C."/>
        </authorList>
    </citation>
    <scope>NUCLEOTIDE SEQUENCE [LARGE SCALE GENOMIC DNA]</scope>
    <source>
        <strain evidence="12 13">NIH1004</strain>
    </source>
</reference>
<sequence>MKKKIPNLTKKFRTPIAFSRTEALDQLHITCQQLVSADEDTKPRQNLTETMPTLAQAAKEQFDSLHRREKTRLCQEDYSLCLTSTCNADKDNKNEPLAIVGMGMRLPGGVRTANAFWDMIIQKKDGLCEVPGTRYNIDGFYSASKPHSVKTRHGYFLQEDPTFFDADFFSISSYEAERMDPQQRMLLEVVWECLESAGETDWWGKDIGCYVGVFGEDWLESALKDSQNIDRFHAVGTGPFALANRVSYEFDFRGPSITLQTGCSSSLVGLHEACQAIQAGECSGAIVAGTSLILTPTMTTTMSDNMVLSPSGICKTFDESADGYGRGEAINAIYVKTLSQAIKDNDTIRAVIRSTSTNCDGRTPSISTPGSSSQLELIKRAYQKARIHDMSKTAFFECHGTGTSVGDTSETSVVAKLFMEKGILIGAVKPNVGHSEGASGITSIIKAALALEHQMIPPNAHLTTPNPKIPWDEGKLHVPTEPTAWPMDRAKRVSVNCFGIGGSNAHAILDSAQECGVQYNEVLKKHDEAGLLVVSAKSNEALKKRIAEITEYNNSHPSCFHDLAYTLGLRREHLSHRAFAVVNPGVPLDVSAFQSHSSKPRDMVFVFTGQGAQWQGMGSQLMEAFSSFRNDIHLMDEILHAVDGTLDWSLTDELCTLGDKLRVDRADLSQPLCTAVQIGLVNLLHGWGVKASAVVGHSSGEIAAAYAAGALTLRSAILLAFYRGQVARNKDGSGAMAAVGLGREDIAPYISRVDGIAIACENSPSSTTISGHQDQVARFRELIQKEQPETFFRQLRVRIAYHSHHMLDLGNVYEDLMKPYIETNPEMVPLFSSVTGNIITNPTELGASYFRRNLESPVLFNLAIQNIFQHQPGSQTFLEVGPHSALAGPLQQIFATYKGKDHPVYIPTLVRNSESSARDQLLTMLGRVYINNTTSNLSRIVHHGRLLIDLPTYPWQHARTFRNESHIVNKWRTSQVSHHELLGSRVSGTSDLEPMWRNVFRLEDAPWVGDHVLQGDIIFPAAGYISMAGEAVMQLHDDEGYSLRNVTLKEALLLKDMEHTEMVTSLKPLRLNDLADSEWYTFTITSRSNDDWVKHCHGEVRPGFDTTLKQVEGDIPTYPRAVQTDKWYQALDHCGLSYGESFQGLGDISVDPNDFQAAATVKDDKESYTSRYPLHPTVIDNCLQLFSVAATNGVTRRLDMKAIPTAFEKLSVAVGGPAMRVMARSRTLASGILSGDATLMQGDRAVLSISKATLFSVNAFDDESAVITEVRWKPDIELFPAIDMVKKDTDNQTYVESLVLGEKAAILKILDIDSQTRAVETQIPHLKKWIDWVHSEAHKIREGQHSIVPESQQWSHMDEIKRKELFASLMDTCADKHGQTAKEIDSVLSNYEAFLSGEINPLEYMMDSERLPVIYSYSIRHVDWSPILSLLSHSNPSLKILEVGAGTGAATAYALSQLESQGIAMYSSYTFTDISPGFLSSAKEKFSGHENMEYKTLDISREPIEQGFELDSYDLVIASNVLHATPSLHATLRNVNSLLKPNGYLILHELWTDLLTVPVIMGLLPGWWVGENDGRISVPFVSPARWDHELRSAGFTGAEVTLFDGDPPVTQTFSMISRTISANMEPQPLALITFDGRNRWATDMASRLGAEGFHINWACLQDDPLEGQDIIVIDLDIPFLYDISESNYKLLHDYMLKIQNSRLVWFTQSAQLGCSDPRFGLNTGFFRTLRRELHVDISVVEIDDKLDPRSLEAALSAYKKIQYSRSNPTATGNDYEFVIREGIVYIGRCHWYPLSEKLQLSSEKDSDAPKLFEIGGSLLESANWKQIDPQEPGPQQVEINIHYTALNFRDIMVAMGFVGSRDELGFEASGIVRRVGAEVVDLSPGDNVVVVGTGLLRTRVVVHQQECKKVPDSLSLQEAVTMPVVYATAIYSLVHIGSLKKGQSVLIHSACGGVGLASIYICQLIGAEIYCTVGNREKAEYLTNSFGIPQERIFDSRSASFLPDVMRETKGRGVDIVLNSLAGELLHASWECVAPFGKMIELGKRDLLTHGVLPMNPFDGNRAFFGVDLAKMGDIDPEIISRLYDQTIHWWREGKIPAIQPVTMFDALHTVDAFRYLQSGKHMGKVVIDISANQNELPSRKLITVSFSPQKSYLLVGGLGGIGRAVSTWMVENGARHLVYFSRSAGQSADDQSFIQELRTMGCNIVCVQGNVTSLMDVQGAIAMCPRPLAGVIQLSLALADCLYKNMSYEDWSAALAPKITGTWNLHEATKELNLDIFVLFSSSSGFGGNAGQANYAAASTFLDSFNQYRHQLGLSSSVIDLGPVLDIGLISRDPKLIQVLRSSMFAWLSERDVVAGVQLAISRSKAIDSNMQMPISQVAFGFAFTRKATEQVIDRYLEGDARLALYYKYNTRVAAGPKDDGTSARLRRLLSEVKADPTVLDDEEAKSRAKQELMAVIAVHLPGSEDKDEDELRQMAIDSLMAIELRSWIRRSADLDFSVLEISKAATLGTLCDRIIERLREKYLPEEATDSHGQSPGADK</sequence>
<feature type="region of interest" description="C-terminal hotdog fold" evidence="8">
    <location>
        <begin position="1119"/>
        <end position="1263"/>
    </location>
</feature>
<dbReference type="Pfam" id="PF00698">
    <property type="entry name" value="Acyl_transf_1"/>
    <property type="match status" value="1"/>
</dbReference>
<dbReference type="InterPro" id="IPR009081">
    <property type="entry name" value="PP-bd_ACP"/>
</dbReference>
<dbReference type="Pfam" id="PF00109">
    <property type="entry name" value="ketoacyl-synt"/>
    <property type="match status" value="1"/>
</dbReference>
<dbReference type="InterPro" id="IPR013968">
    <property type="entry name" value="PKS_KR"/>
</dbReference>
<dbReference type="InterPro" id="IPR020841">
    <property type="entry name" value="PKS_Beta-ketoAc_synthase_dom"/>
</dbReference>
<dbReference type="SMART" id="SM00829">
    <property type="entry name" value="PKS_ER"/>
    <property type="match status" value="1"/>
</dbReference>
<keyword evidence="3" id="KW-0489">Methyltransferase</keyword>
<dbReference type="Gene3D" id="3.40.366.10">
    <property type="entry name" value="Malonyl-Coenzyme A Acyl Carrier Protein, domain 2"/>
    <property type="match status" value="1"/>
</dbReference>
<dbReference type="Pfam" id="PF21089">
    <property type="entry name" value="PKS_DH_N"/>
    <property type="match status" value="1"/>
</dbReference>
<evidence type="ECO:0000256" key="1">
    <source>
        <dbReference type="ARBA" id="ARBA00022450"/>
    </source>
</evidence>
<dbReference type="EMBL" id="QUQM01000001">
    <property type="protein sequence ID" value="KAA8650702.1"/>
    <property type="molecule type" value="Genomic_DNA"/>
</dbReference>
<dbReference type="InterPro" id="IPR036736">
    <property type="entry name" value="ACP-like_sf"/>
</dbReference>
<comment type="caution">
    <text evidence="12">The sequence shown here is derived from an EMBL/GenBank/DDBJ whole genome shotgun (WGS) entry which is preliminary data.</text>
</comment>
<dbReference type="Gene3D" id="1.10.1200.10">
    <property type="entry name" value="ACP-like"/>
    <property type="match status" value="1"/>
</dbReference>
<dbReference type="Pfam" id="PF08659">
    <property type="entry name" value="KR"/>
    <property type="match status" value="1"/>
</dbReference>
<dbReference type="GeneID" id="54326092"/>
<dbReference type="InterPro" id="IPR018201">
    <property type="entry name" value="Ketoacyl_synth_AS"/>
</dbReference>
<dbReference type="SMART" id="SM00822">
    <property type="entry name" value="PKS_KR"/>
    <property type="match status" value="1"/>
</dbReference>
<dbReference type="VEuPathDB" id="FungiDB:EYZ11_009621"/>
<dbReference type="FunFam" id="3.40.50.720:FF:000209">
    <property type="entry name" value="Polyketide synthase Pks12"/>
    <property type="match status" value="1"/>
</dbReference>
<dbReference type="InterPro" id="IPR020843">
    <property type="entry name" value="ER"/>
</dbReference>
<protein>
    <submittedName>
        <fullName evidence="12">Type I Polyketide synthases (Type I PKS)</fullName>
    </submittedName>
</protein>
<dbReference type="SUPFAM" id="SSF50129">
    <property type="entry name" value="GroES-like"/>
    <property type="match status" value="1"/>
</dbReference>
<dbReference type="Pfam" id="PF08240">
    <property type="entry name" value="ADH_N"/>
    <property type="match status" value="1"/>
</dbReference>
<dbReference type="SMART" id="SM00826">
    <property type="entry name" value="PKS_DH"/>
    <property type="match status" value="1"/>
</dbReference>
<evidence type="ECO:0000259" key="9">
    <source>
        <dbReference type="PROSITE" id="PS50075"/>
    </source>
</evidence>
<dbReference type="CDD" id="cd00833">
    <property type="entry name" value="PKS"/>
    <property type="match status" value="1"/>
</dbReference>
<dbReference type="PROSITE" id="PS50075">
    <property type="entry name" value="CARRIER"/>
    <property type="match status" value="1"/>
</dbReference>
<name>A0A5M9MUA2_9EURO</name>
<dbReference type="Pfam" id="PF00550">
    <property type="entry name" value="PP-binding"/>
    <property type="match status" value="1"/>
</dbReference>
<dbReference type="RefSeq" id="XP_033430063.1">
    <property type="nucleotide sequence ID" value="XM_033568068.1"/>
</dbReference>
<dbReference type="Gene3D" id="3.40.50.150">
    <property type="entry name" value="Vaccinia Virus protein VP39"/>
    <property type="match status" value="1"/>
</dbReference>
<dbReference type="PROSITE" id="PS00606">
    <property type="entry name" value="KS3_1"/>
    <property type="match status" value="1"/>
</dbReference>
<dbReference type="GO" id="GO:0004312">
    <property type="term" value="F:fatty acid synthase activity"/>
    <property type="evidence" value="ECO:0007669"/>
    <property type="project" value="TreeGrafter"/>
</dbReference>
<dbReference type="InterPro" id="IPR032821">
    <property type="entry name" value="PKS_assoc"/>
</dbReference>
<dbReference type="GO" id="GO:0008168">
    <property type="term" value="F:methyltransferase activity"/>
    <property type="evidence" value="ECO:0007669"/>
    <property type="project" value="UniProtKB-KW"/>
</dbReference>
<dbReference type="InterPro" id="IPR049552">
    <property type="entry name" value="PKS_DH_N"/>
</dbReference>
<gene>
    <name evidence="12" type="ORF">ATNIH1004_003390</name>
</gene>
<dbReference type="Proteomes" id="UP000324241">
    <property type="component" value="Unassembled WGS sequence"/>
</dbReference>
<dbReference type="SMART" id="SM00827">
    <property type="entry name" value="PKS_AT"/>
    <property type="match status" value="1"/>
</dbReference>
<feature type="active site" description="Proton acceptor; for dehydratase activity" evidence="8">
    <location>
        <position position="1011"/>
    </location>
</feature>
<dbReference type="InterPro" id="IPR050091">
    <property type="entry name" value="PKS_NRPS_Biosynth_Enz"/>
</dbReference>
<dbReference type="InterPro" id="IPR014031">
    <property type="entry name" value="Ketoacyl_synth_C"/>
</dbReference>
<dbReference type="Pfam" id="PF08242">
    <property type="entry name" value="Methyltransf_12"/>
    <property type="match status" value="1"/>
</dbReference>
<dbReference type="SUPFAM" id="SSF55048">
    <property type="entry name" value="Probable ACP-binding domain of malonyl-CoA ACP transacylase"/>
    <property type="match status" value="1"/>
</dbReference>
<dbReference type="GO" id="GO:0004315">
    <property type="term" value="F:3-oxoacyl-[acyl-carrier-protein] synthase activity"/>
    <property type="evidence" value="ECO:0007669"/>
    <property type="project" value="InterPro"/>
</dbReference>
<evidence type="ECO:0000256" key="3">
    <source>
        <dbReference type="ARBA" id="ARBA00022603"/>
    </source>
</evidence>
<feature type="region of interest" description="N-terminal hotdog fold" evidence="8">
    <location>
        <begin position="979"/>
        <end position="1107"/>
    </location>
</feature>
<dbReference type="Pfam" id="PF13602">
    <property type="entry name" value="ADH_zinc_N_2"/>
    <property type="match status" value="1"/>
</dbReference>
<evidence type="ECO:0000313" key="12">
    <source>
        <dbReference type="EMBL" id="KAA8650702.1"/>
    </source>
</evidence>
<keyword evidence="1" id="KW-0596">Phosphopantetheine</keyword>
<accession>A0A5M9MUA2</accession>
<dbReference type="GO" id="GO:1901336">
    <property type="term" value="P:lactone biosynthetic process"/>
    <property type="evidence" value="ECO:0007669"/>
    <property type="project" value="UniProtKB-ARBA"/>
</dbReference>
<keyword evidence="2" id="KW-0597">Phosphoprotein</keyword>
<dbReference type="InterPro" id="IPR016035">
    <property type="entry name" value="Acyl_Trfase/lysoPLipase"/>
</dbReference>
<dbReference type="PROSITE" id="PS52004">
    <property type="entry name" value="KS3_2"/>
    <property type="match status" value="1"/>
</dbReference>
<evidence type="ECO:0000256" key="6">
    <source>
        <dbReference type="ARBA" id="ARBA00023268"/>
    </source>
</evidence>
<evidence type="ECO:0000259" key="10">
    <source>
        <dbReference type="PROSITE" id="PS52004"/>
    </source>
</evidence>
<dbReference type="InterPro" id="IPR029063">
    <property type="entry name" value="SAM-dependent_MTases_sf"/>
</dbReference>
<dbReference type="InterPro" id="IPR013154">
    <property type="entry name" value="ADH-like_N"/>
</dbReference>
<dbReference type="InterPro" id="IPR057326">
    <property type="entry name" value="KR_dom"/>
</dbReference>
<dbReference type="InterPro" id="IPR016036">
    <property type="entry name" value="Malonyl_transacylase_ACP-bd"/>
</dbReference>
<dbReference type="GO" id="GO:0016491">
    <property type="term" value="F:oxidoreductase activity"/>
    <property type="evidence" value="ECO:0007669"/>
    <property type="project" value="InterPro"/>
</dbReference>
<dbReference type="InterPro" id="IPR011032">
    <property type="entry name" value="GroES-like_sf"/>
</dbReference>
<dbReference type="SUPFAM" id="SSF47336">
    <property type="entry name" value="ACP-like"/>
    <property type="match status" value="1"/>
</dbReference>
<organism evidence="12 13">
    <name type="scientific">Aspergillus tanneri</name>
    <dbReference type="NCBI Taxonomy" id="1220188"/>
    <lineage>
        <taxon>Eukaryota</taxon>
        <taxon>Fungi</taxon>
        <taxon>Dikarya</taxon>
        <taxon>Ascomycota</taxon>
        <taxon>Pezizomycotina</taxon>
        <taxon>Eurotiomycetes</taxon>
        <taxon>Eurotiomycetidae</taxon>
        <taxon>Eurotiales</taxon>
        <taxon>Aspergillaceae</taxon>
        <taxon>Aspergillus</taxon>
        <taxon>Aspergillus subgen. Circumdati</taxon>
    </lineage>
</organism>
<evidence type="ECO:0000313" key="13">
    <source>
        <dbReference type="Proteomes" id="UP000324241"/>
    </source>
</evidence>
<dbReference type="InterPro" id="IPR016039">
    <property type="entry name" value="Thiolase-like"/>
</dbReference>
<dbReference type="InterPro" id="IPR049551">
    <property type="entry name" value="PKS_DH_C"/>
</dbReference>
<dbReference type="PROSITE" id="PS52019">
    <property type="entry name" value="PKS_MFAS_DH"/>
    <property type="match status" value="1"/>
</dbReference>
<dbReference type="PANTHER" id="PTHR43775">
    <property type="entry name" value="FATTY ACID SYNTHASE"/>
    <property type="match status" value="1"/>
</dbReference>
<dbReference type="SUPFAM" id="SSF53901">
    <property type="entry name" value="Thiolase-like"/>
    <property type="match status" value="1"/>
</dbReference>
<dbReference type="Pfam" id="PF16197">
    <property type="entry name" value="KAsynt_C_assoc"/>
    <property type="match status" value="1"/>
</dbReference>
<evidence type="ECO:0000256" key="4">
    <source>
        <dbReference type="ARBA" id="ARBA00022679"/>
    </source>
</evidence>
<dbReference type="GO" id="GO:0032259">
    <property type="term" value="P:methylation"/>
    <property type="evidence" value="ECO:0007669"/>
    <property type="project" value="UniProtKB-KW"/>
</dbReference>
<dbReference type="Gene3D" id="3.40.50.720">
    <property type="entry name" value="NAD(P)-binding Rossmann-like Domain"/>
    <property type="match status" value="2"/>
</dbReference>
<dbReference type="SMART" id="SM00823">
    <property type="entry name" value="PKS_PP"/>
    <property type="match status" value="1"/>
</dbReference>
<proteinExistence type="predicted"/>
<dbReference type="Pfam" id="PF02801">
    <property type="entry name" value="Ketoacyl-synt_C"/>
    <property type="match status" value="1"/>
</dbReference>
<evidence type="ECO:0000256" key="7">
    <source>
        <dbReference type="ARBA" id="ARBA00023315"/>
    </source>
</evidence>
<dbReference type="SMART" id="SM00825">
    <property type="entry name" value="PKS_KS"/>
    <property type="match status" value="1"/>
</dbReference>
<feature type="domain" description="Ketosynthase family 3 (KS3)" evidence="10">
    <location>
        <begin position="94"/>
        <end position="511"/>
    </location>
</feature>
<dbReference type="SUPFAM" id="SSF51735">
    <property type="entry name" value="NAD(P)-binding Rossmann-fold domains"/>
    <property type="match status" value="2"/>
</dbReference>
<dbReference type="VEuPathDB" id="FungiDB:EYZ11_009618"/>
<evidence type="ECO:0000256" key="8">
    <source>
        <dbReference type="PROSITE-ProRule" id="PRU01363"/>
    </source>
</evidence>
<evidence type="ECO:0000256" key="5">
    <source>
        <dbReference type="ARBA" id="ARBA00022857"/>
    </source>
</evidence>
<dbReference type="InterPro" id="IPR001227">
    <property type="entry name" value="Ac_transferase_dom_sf"/>
</dbReference>
<dbReference type="CDD" id="cd05195">
    <property type="entry name" value="enoyl_red"/>
    <property type="match status" value="1"/>
</dbReference>
<dbReference type="GO" id="GO:0044550">
    <property type="term" value="P:secondary metabolite biosynthetic process"/>
    <property type="evidence" value="ECO:0007669"/>
    <property type="project" value="TreeGrafter"/>
</dbReference>
<dbReference type="InterPro" id="IPR042104">
    <property type="entry name" value="PKS_dehydratase_sf"/>
</dbReference>
<dbReference type="InterPro" id="IPR013217">
    <property type="entry name" value="Methyltransf_12"/>
</dbReference>
<dbReference type="Pfam" id="PF14765">
    <property type="entry name" value="PS-DH"/>
    <property type="match status" value="1"/>
</dbReference>
<dbReference type="InterPro" id="IPR020806">
    <property type="entry name" value="PKS_PP-bd"/>
</dbReference>
<feature type="active site" description="Proton donor; for dehydratase activity" evidence="8">
    <location>
        <position position="1180"/>
    </location>
</feature>
<dbReference type="InterPro" id="IPR014043">
    <property type="entry name" value="Acyl_transferase_dom"/>
</dbReference>
<dbReference type="Gene3D" id="3.40.47.10">
    <property type="match status" value="1"/>
</dbReference>
<dbReference type="PANTHER" id="PTHR43775:SF49">
    <property type="entry name" value="SYNTHASE, PUTATIVE (JCVI)-RELATED"/>
    <property type="match status" value="1"/>
</dbReference>
<dbReference type="InterPro" id="IPR020807">
    <property type="entry name" value="PKS_DH"/>
</dbReference>
<dbReference type="OrthoDB" id="329835at2759"/>
<evidence type="ECO:0000259" key="11">
    <source>
        <dbReference type="PROSITE" id="PS52019"/>
    </source>
</evidence>
<dbReference type="SUPFAM" id="SSF53335">
    <property type="entry name" value="S-adenosyl-L-methionine-dependent methyltransferases"/>
    <property type="match status" value="1"/>
</dbReference>
<dbReference type="InterPro" id="IPR014030">
    <property type="entry name" value="Ketoacyl_synth_N"/>
</dbReference>